<dbReference type="InterPro" id="IPR010023">
    <property type="entry name" value="KdsC_fam"/>
</dbReference>
<dbReference type="SFLD" id="SFLDG01138">
    <property type="entry name" value="C1.6.2:_Deoxy-d-mannose-octulo"/>
    <property type="match status" value="1"/>
</dbReference>
<evidence type="ECO:0000256" key="3">
    <source>
        <dbReference type="ARBA" id="ARBA00005893"/>
    </source>
</evidence>
<evidence type="ECO:0000256" key="4">
    <source>
        <dbReference type="ARBA" id="ARBA00011881"/>
    </source>
</evidence>
<keyword evidence="9 11" id="KW-0460">Magnesium</keyword>
<comment type="catalytic activity">
    <reaction evidence="1">
        <text>3-deoxy-alpha-D-manno-2-octulosonate-8-phosphate + H2O = 3-deoxy-alpha-D-manno-oct-2-ulosonate + phosphate</text>
        <dbReference type="Rhea" id="RHEA:11500"/>
        <dbReference type="ChEBI" id="CHEBI:15377"/>
        <dbReference type="ChEBI" id="CHEBI:43474"/>
        <dbReference type="ChEBI" id="CHEBI:85985"/>
        <dbReference type="ChEBI" id="CHEBI:85986"/>
        <dbReference type="EC" id="3.1.3.45"/>
    </reaction>
</comment>
<comment type="cofactor">
    <cofactor evidence="2 11">
        <name>Mg(2+)</name>
        <dbReference type="ChEBI" id="CHEBI:18420"/>
    </cofactor>
</comment>
<evidence type="ECO:0000256" key="11">
    <source>
        <dbReference type="PIRSR" id="PIRSR006118-2"/>
    </source>
</evidence>
<evidence type="ECO:0000256" key="10">
    <source>
        <dbReference type="ARBA" id="ARBA00031051"/>
    </source>
</evidence>
<dbReference type="Proteomes" id="UP000067711">
    <property type="component" value="Chromosome 1"/>
</dbReference>
<evidence type="ECO:0000256" key="1">
    <source>
        <dbReference type="ARBA" id="ARBA00000898"/>
    </source>
</evidence>
<feature type="binding site" evidence="11">
    <location>
        <position position="109"/>
    </location>
    <ligand>
        <name>Mg(2+)</name>
        <dbReference type="ChEBI" id="CHEBI:18420"/>
    </ligand>
</feature>
<dbReference type="GO" id="GO:0008781">
    <property type="term" value="F:N-acylneuraminate cytidylyltransferase activity"/>
    <property type="evidence" value="ECO:0007669"/>
    <property type="project" value="TreeGrafter"/>
</dbReference>
<keyword evidence="7 11" id="KW-0479">Metal-binding</keyword>
<dbReference type="SUPFAM" id="SSF56784">
    <property type="entry name" value="HAD-like"/>
    <property type="match status" value="1"/>
</dbReference>
<evidence type="ECO:0000256" key="7">
    <source>
        <dbReference type="ARBA" id="ARBA00022723"/>
    </source>
</evidence>
<dbReference type="PANTHER" id="PTHR21485:SF3">
    <property type="entry name" value="N-ACYLNEURAMINATE CYTIDYLYLTRANSFERASE"/>
    <property type="match status" value="1"/>
</dbReference>
<dbReference type="InterPro" id="IPR036412">
    <property type="entry name" value="HAD-like_sf"/>
</dbReference>
<proteinExistence type="inferred from homology"/>
<sequence length="183" mass="19696">MSAPAYRGAIRLVLFDVDGVLTDGRLHVTGDGEFIKSFHAKDGIAVALLRAHGIRSGILSGRHSAPLAWRAQQLGFDVFVSGCDDKRAGYVRIKAEHALADDAIAFAGDDVNDLPVIESVGVSYAPADAHALVKRRVDYVVSRAGGEGVAREVAEHVLLRSGLSLDEAYRPLLDRWGMHDVVQ</sequence>
<dbReference type="InterPro" id="IPR023214">
    <property type="entry name" value="HAD_sf"/>
</dbReference>
<dbReference type="RefSeq" id="WP_066487165.1">
    <property type="nucleotide sequence ID" value="NZ_CP013389.1"/>
</dbReference>
<dbReference type="PIRSF" id="PIRSF006118">
    <property type="entry name" value="KDO8-P_Ptase"/>
    <property type="match status" value="1"/>
</dbReference>
<dbReference type="SFLD" id="SFLDS00003">
    <property type="entry name" value="Haloacid_Dehalogenase"/>
    <property type="match status" value="1"/>
</dbReference>
<dbReference type="EMBL" id="CP013389">
    <property type="protein sequence ID" value="AOJ08999.1"/>
    <property type="molecule type" value="Genomic_DNA"/>
</dbReference>
<evidence type="ECO:0000313" key="13">
    <source>
        <dbReference type="Proteomes" id="UP000067711"/>
    </source>
</evidence>
<comment type="similarity">
    <text evidence="3">Belongs to the KdsC family.</text>
</comment>
<dbReference type="Pfam" id="PF08282">
    <property type="entry name" value="Hydrolase_3"/>
    <property type="match status" value="1"/>
</dbReference>
<dbReference type="GO" id="GO:0019143">
    <property type="term" value="F:3-deoxy-manno-octulosonate-8-phosphatase activity"/>
    <property type="evidence" value="ECO:0007669"/>
    <property type="project" value="UniProtKB-EC"/>
</dbReference>
<evidence type="ECO:0000256" key="6">
    <source>
        <dbReference type="ARBA" id="ARBA00020092"/>
    </source>
</evidence>
<feature type="binding site" evidence="11">
    <location>
        <position position="18"/>
    </location>
    <ligand>
        <name>substrate</name>
    </ligand>
</feature>
<dbReference type="EC" id="3.1.3.45" evidence="5"/>
<gene>
    <name evidence="12" type="ORF">WS71_16540</name>
</gene>
<dbReference type="FunFam" id="3.40.50.1000:FF:000029">
    <property type="entry name" value="3-deoxy-D-manno-octulosonate 8-phosphate phosphatase KdsC"/>
    <property type="match status" value="1"/>
</dbReference>
<dbReference type="CDD" id="cd01630">
    <property type="entry name" value="HAD_KDO-like"/>
    <property type="match status" value="1"/>
</dbReference>
<dbReference type="InterPro" id="IPR050793">
    <property type="entry name" value="CMP-NeuNAc_synthase"/>
</dbReference>
<protein>
    <recommendedName>
        <fullName evidence="6">3-deoxy-D-manno-octulosonate 8-phosphate phosphatase KdsC</fullName>
        <ecNumber evidence="5">3.1.3.45</ecNumber>
    </recommendedName>
    <alternativeName>
        <fullName evidence="10">KDO 8-P phosphatase</fullName>
    </alternativeName>
</protein>
<dbReference type="GO" id="GO:0046872">
    <property type="term" value="F:metal ion binding"/>
    <property type="evidence" value="ECO:0007669"/>
    <property type="project" value="UniProtKB-KW"/>
</dbReference>
<organism evidence="12 13">
    <name type="scientific">Burkholderia mayonis</name>
    <dbReference type="NCBI Taxonomy" id="1385591"/>
    <lineage>
        <taxon>Bacteria</taxon>
        <taxon>Pseudomonadati</taxon>
        <taxon>Pseudomonadota</taxon>
        <taxon>Betaproteobacteria</taxon>
        <taxon>Burkholderiales</taxon>
        <taxon>Burkholderiaceae</taxon>
        <taxon>Burkholderia</taxon>
        <taxon>pseudomallei group</taxon>
    </lineage>
</organism>
<name>A0A1B4FZ87_9BURK</name>
<evidence type="ECO:0000256" key="5">
    <source>
        <dbReference type="ARBA" id="ARBA00013066"/>
    </source>
</evidence>
<feature type="binding site" evidence="11">
    <location>
        <position position="16"/>
    </location>
    <ligand>
        <name>Mg(2+)</name>
        <dbReference type="ChEBI" id="CHEBI:18420"/>
    </ligand>
</feature>
<reference evidence="12 13" key="1">
    <citation type="submission" date="2015-12" db="EMBL/GenBank/DDBJ databases">
        <title>Diversity of Burkholderia near neighbor genomes.</title>
        <authorList>
            <person name="Sahl J."/>
            <person name="Wagner D."/>
            <person name="Keim P."/>
        </authorList>
    </citation>
    <scope>NUCLEOTIDE SEQUENCE [LARGE SCALE GENOMIC DNA]</scope>
    <source>
        <strain evidence="12 13">BDU8</strain>
    </source>
</reference>
<dbReference type="SFLD" id="SFLDG01136">
    <property type="entry name" value="C1.6:_Phosphoserine_Phosphatas"/>
    <property type="match status" value="1"/>
</dbReference>
<evidence type="ECO:0000256" key="9">
    <source>
        <dbReference type="ARBA" id="ARBA00022842"/>
    </source>
</evidence>
<dbReference type="PANTHER" id="PTHR21485">
    <property type="entry name" value="HAD SUPERFAMILY MEMBERS CMAS AND KDSC"/>
    <property type="match status" value="1"/>
</dbReference>
<dbReference type="Gene3D" id="3.40.50.1000">
    <property type="entry name" value="HAD superfamily/HAD-like"/>
    <property type="match status" value="1"/>
</dbReference>
<keyword evidence="8" id="KW-0378">Hydrolase</keyword>
<comment type="subunit">
    <text evidence="4">Homotetramer.</text>
</comment>
<evidence type="ECO:0000313" key="12">
    <source>
        <dbReference type="EMBL" id="AOJ08999.1"/>
    </source>
</evidence>
<dbReference type="NCBIfam" id="TIGR01670">
    <property type="entry name" value="KdsC-phosphatas"/>
    <property type="match status" value="1"/>
</dbReference>
<dbReference type="AlphaFoldDB" id="A0A1B4FZ87"/>
<accession>A0A1B4FZ87</accession>
<evidence type="ECO:0000256" key="8">
    <source>
        <dbReference type="ARBA" id="ARBA00022801"/>
    </source>
</evidence>
<evidence type="ECO:0000256" key="2">
    <source>
        <dbReference type="ARBA" id="ARBA00001946"/>
    </source>
</evidence>